<dbReference type="PRINTS" id="PR01217">
    <property type="entry name" value="PRICHEXTENSN"/>
</dbReference>
<feature type="region of interest" description="Disordered" evidence="1">
    <location>
        <begin position="205"/>
        <end position="262"/>
    </location>
</feature>
<feature type="transmembrane region" description="Helical" evidence="2">
    <location>
        <begin position="400"/>
        <end position="421"/>
    </location>
</feature>
<feature type="transmembrane region" description="Helical" evidence="2">
    <location>
        <begin position="362"/>
        <end position="394"/>
    </location>
</feature>
<proteinExistence type="predicted"/>
<accession>A0ABD3PW27</accession>
<dbReference type="AlphaFoldDB" id="A0ABD3PW27"/>
<name>A0ABD3PW27_9STRA</name>
<feature type="transmembrane region" description="Helical" evidence="2">
    <location>
        <begin position="330"/>
        <end position="350"/>
    </location>
</feature>
<keyword evidence="2" id="KW-0472">Membrane</keyword>
<feature type="compositionally biased region" description="Pro residues" evidence="1">
    <location>
        <begin position="236"/>
        <end position="258"/>
    </location>
</feature>
<keyword evidence="2" id="KW-1133">Transmembrane helix</keyword>
<keyword evidence="2" id="KW-0812">Transmembrane</keyword>
<evidence type="ECO:0000256" key="2">
    <source>
        <dbReference type="SAM" id="Phobius"/>
    </source>
</evidence>
<evidence type="ECO:0000256" key="1">
    <source>
        <dbReference type="SAM" id="MobiDB-lite"/>
    </source>
</evidence>
<reference evidence="3 4" key="1">
    <citation type="submission" date="2024-10" db="EMBL/GenBank/DDBJ databases">
        <title>Updated reference genomes for cyclostephanoid diatoms.</title>
        <authorList>
            <person name="Roberts W.R."/>
            <person name="Alverson A.J."/>
        </authorList>
    </citation>
    <scope>NUCLEOTIDE SEQUENCE [LARGE SCALE GENOMIC DNA]</scope>
    <source>
        <strain evidence="3 4">AJA010-31</strain>
    </source>
</reference>
<dbReference type="Proteomes" id="UP001530400">
    <property type="component" value="Unassembled WGS sequence"/>
</dbReference>
<protein>
    <submittedName>
        <fullName evidence="3">Uncharacterized protein</fullName>
    </submittedName>
</protein>
<organism evidence="3 4">
    <name type="scientific">Cyclotella atomus</name>
    <dbReference type="NCBI Taxonomy" id="382360"/>
    <lineage>
        <taxon>Eukaryota</taxon>
        <taxon>Sar</taxon>
        <taxon>Stramenopiles</taxon>
        <taxon>Ochrophyta</taxon>
        <taxon>Bacillariophyta</taxon>
        <taxon>Coscinodiscophyceae</taxon>
        <taxon>Thalassiosirophycidae</taxon>
        <taxon>Stephanodiscales</taxon>
        <taxon>Stephanodiscaceae</taxon>
        <taxon>Cyclotella</taxon>
    </lineage>
</organism>
<comment type="caution">
    <text evidence="3">The sequence shown here is derived from an EMBL/GenBank/DDBJ whole genome shotgun (WGS) entry which is preliminary data.</text>
</comment>
<feature type="compositionally biased region" description="Pro residues" evidence="1">
    <location>
        <begin position="212"/>
        <end position="228"/>
    </location>
</feature>
<dbReference type="EMBL" id="JALLPJ020000460">
    <property type="protein sequence ID" value="KAL3791581.1"/>
    <property type="molecule type" value="Genomic_DNA"/>
</dbReference>
<sequence length="432" mass="47518">MNSDSILRDLDQQKSYILEDASITTEIELSESRDVIDLTTSESRDIIELPQSRSAPAAYTEYAPSASTAVPPRQLPMWAMQQPPPQPYIPQHPTASEENEIPINGGMNIGRARIRSPNGGSTHFNVFLNQAPTAAQQTPPPNNYNWHQQQQQHNMYNTLPGMPQIYIQPGGPAQGGCHMFSPPPPPGYNCYPPYGMGMGGGPHQPTVVYMNAPPPPQQPKETKPPTPPPKEKEKPPTPPPTPPPPPVPVAPPPPPPKPTTDDLTPIAISSIIMASIAFILGILCLVKTNEAYDAYMSYQEYTSNNSNNNSTNNSTEESILFDTWQMNRNIALGSGAASVSIFSLSFLLIFWSGMQHKLKRRVVSSCCMTVFLIGAWIVFAFSFLVDVVVLVLAFDVDNVVYVELVWGAFLGHSVGWLLMLVNEEMARRWVAD</sequence>
<evidence type="ECO:0000313" key="4">
    <source>
        <dbReference type="Proteomes" id="UP001530400"/>
    </source>
</evidence>
<evidence type="ECO:0000313" key="3">
    <source>
        <dbReference type="EMBL" id="KAL3791581.1"/>
    </source>
</evidence>
<keyword evidence="4" id="KW-1185">Reference proteome</keyword>
<feature type="transmembrane region" description="Helical" evidence="2">
    <location>
        <begin position="266"/>
        <end position="288"/>
    </location>
</feature>
<gene>
    <name evidence="3" type="ORF">ACHAWO_012282</name>
</gene>